<evidence type="ECO:0000256" key="5">
    <source>
        <dbReference type="ARBA" id="ARBA00023125"/>
    </source>
</evidence>
<evidence type="ECO:0000313" key="13">
    <source>
        <dbReference type="Proteomes" id="UP000677054"/>
    </source>
</evidence>
<evidence type="ECO:0000259" key="11">
    <source>
        <dbReference type="PROSITE" id="PS50960"/>
    </source>
</evidence>
<dbReference type="SMART" id="SM00225">
    <property type="entry name" value="BTB"/>
    <property type="match status" value="1"/>
</dbReference>
<keyword evidence="5 8" id="KW-0238">DNA-binding</keyword>
<proteinExistence type="predicted"/>
<dbReference type="PANTHER" id="PTHR23110">
    <property type="entry name" value="BTB DOMAIN TRANSCRIPTION FACTOR"/>
    <property type="match status" value="1"/>
</dbReference>
<dbReference type="PANTHER" id="PTHR23110:SF111">
    <property type="entry name" value="LONGITUDINALS LACKING PROTEIN, ISOFORMS F_I_K_T"/>
    <property type="match status" value="1"/>
</dbReference>
<evidence type="ECO:0000313" key="12">
    <source>
        <dbReference type="EMBL" id="CAD7243124.1"/>
    </source>
</evidence>
<evidence type="ECO:0000256" key="7">
    <source>
        <dbReference type="ARBA" id="ARBA00037382"/>
    </source>
</evidence>
<comment type="subcellular location">
    <subcellularLocation>
        <location evidence="1 8">Nucleus</location>
    </subcellularLocation>
</comment>
<feature type="domain" description="HTH psq-type" evidence="11">
    <location>
        <begin position="494"/>
        <end position="544"/>
    </location>
</feature>
<dbReference type="Gene3D" id="3.30.710.10">
    <property type="entry name" value="Potassium Channel Kv1.1, Chain A"/>
    <property type="match status" value="1"/>
</dbReference>
<dbReference type="FunFam" id="1.10.10.60:FF:000019">
    <property type="entry name" value="Ligand-dependent corepressor isoform 1"/>
    <property type="match status" value="4"/>
</dbReference>
<evidence type="ECO:0000256" key="2">
    <source>
        <dbReference type="ARBA" id="ARBA00022473"/>
    </source>
</evidence>
<dbReference type="EMBL" id="CAJPEV010000370">
    <property type="protein sequence ID" value="CAG0884571.1"/>
    <property type="molecule type" value="Genomic_DNA"/>
</dbReference>
<keyword evidence="4" id="KW-0524">Neurogenesis</keyword>
<dbReference type="GO" id="GO:0003677">
    <property type="term" value="F:DNA binding"/>
    <property type="evidence" value="ECO:0007669"/>
    <property type="project" value="UniProtKB-UniRule"/>
</dbReference>
<feature type="DNA-binding region" description="H-T-H motif" evidence="8">
    <location>
        <begin position="360"/>
        <end position="380"/>
    </location>
</feature>
<feature type="domain" description="BTB" evidence="10">
    <location>
        <begin position="53"/>
        <end position="119"/>
    </location>
</feature>
<dbReference type="PROSITE" id="PS50097">
    <property type="entry name" value="BTB"/>
    <property type="match status" value="1"/>
</dbReference>
<sequence>MNGFQMRPAPPPPPYKNAPHGKADGNQYNVRWNNYKNSIIQSFEYLLRNETFVDVTLACEGETIKAHKVVLSACSPYFQKILAQNPCQHPIMIMPSNIRFADLKYIIDFMYKGEIDVVQEHLDKILEIADLLQIKGFREVTDPNGTSSYVSVEQTPQTNFNGSRGINKYHPYNKVQPVPPKLPVQSRYMIPRVKILGDGSAIKSTNETSTSNGKGQPESNNDTQVPSGVMNGELNVTTEEEKEREEIYVNGSASVGPTLSKDETTCNNQTDGQEDDRNEHASTMNPQAAQMEVSDDFYGSSVSPELLNLVHTSPNLQRPDAGPEPYMDGDDSNSKSLLKTWTEQDMEAALDALKTKLMSLTRASQTFGIPSTTLWQRAQRSGIETTKKDPAGKTWSEGDLLHALEAMRNGSISANKASKEYGIPSSTLYKIAKKEGIKLAAPFNSSIPNWTKEDLQKAFEAIRSGMSVMKAASEFGIPSGTLYGKCKKEGIELKSKEQVNWSEDNLSEAIDVVKAGEMSINQAALHFNVPYSTLYGRCRKLAVPDGEVMLRPEIPHVPFFGQEVVMQQVMP</sequence>
<dbReference type="SUPFAM" id="SSF46689">
    <property type="entry name" value="Homeodomain-like"/>
    <property type="match status" value="4"/>
</dbReference>
<dbReference type="Proteomes" id="UP000677054">
    <property type="component" value="Unassembled WGS sequence"/>
</dbReference>
<dbReference type="InterPro" id="IPR051095">
    <property type="entry name" value="Dros_DevTransReg"/>
</dbReference>
<keyword evidence="2" id="KW-0217">Developmental protein</keyword>
<feature type="DNA-binding region" description="H-T-H motif" evidence="8">
    <location>
        <begin position="520"/>
        <end position="540"/>
    </location>
</feature>
<keyword evidence="3" id="KW-0221">Differentiation</keyword>
<evidence type="ECO:0000256" key="4">
    <source>
        <dbReference type="ARBA" id="ARBA00022902"/>
    </source>
</evidence>
<dbReference type="InterPro" id="IPR000210">
    <property type="entry name" value="BTB/POZ_dom"/>
</dbReference>
<feature type="domain" description="HTH psq-type" evidence="11">
    <location>
        <begin position="393"/>
        <end position="438"/>
    </location>
</feature>
<gene>
    <name evidence="12" type="ORF">DSTB1V02_LOCUS3058</name>
</gene>
<feature type="domain" description="HTH psq-type" evidence="11">
    <location>
        <begin position="332"/>
        <end position="384"/>
    </location>
</feature>
<dbReference type="InterPro" id="IPR009057">
    <property type="entry name" value="Homeodomain-like_sf"/>
</dbReference>
<dbReference type="Gene3D" id="1.10.10.60">
    <property type="entry name" value="Homeodomain-like"/>
    <property type="match status" value="4"/>
</dbReference>
<name>A0A7R9A4M3_9CRUS</name>
<dbReference type="AlphaFoldDB" id="A0A7R9A4M3"/>
<evidence type="ECO:0008006" key="14">
    <source>
        <dbReference type="Google" id="ProtNLM"/>
    </source>
</evidence>
<evidence type="ECO:0000256" key="9">
    <source>
        <dbReference type="SAM" id="MobiDB-lite"/>
    </source>
</evidence>
<dbReference type="InterPro" id="IPR007889">
    <property type="entry name" value="HTH_Psq"/>
</dbReference>
<evidence type="ECO:0000256" key="1">
    <source>
        <dbReference type="ARBA" id="ARBA00004123"/>
    </source>
</evidence>
<evidence type="ECO:0000256" key="6">
    <source>
        <dbReference type="ARBA" id="ARBA00023242"/>
    </source>
</evidence>
<keyword evidence="13" id="KW-1185">Reference proteome</keyword>
<organism evidence="12">
    <name type="scientific">Darwinula stevensoni</name>
    <dbReference type="NCBI Taxonomy" id="69355"/>
    <lineage>
        <taxon>Eukaryota</taxon>
        <taxon>Metazoa</taxon>
        <taxon>Ecdysozoa</taxon>
        <taxon>Arthropoda</taxon>
        <taxon>Crustacea</taxon>
        <taxon>Oligostraca</taxon>
        <taxon>Ostracoda</taxon>
        <taxon>Podocopa</taxon>
        <taxon>Podocopida</taxon>
        <taxon>Darwinulocopina</taxon>
        <taxon>Darwinuloidea</taxon>
        <taxon>Darwinulidae</taxon>
        <taxon>Darwinula</taxon>
    </lineage>
</organism>
<dbReference type="CDD" id="cd18315">
    <property type="entry name" value="BTB_POZ_BAB-like"/>
    <property type="match status" value="1"/>
</dbReference>
<dbReference type="GO" id="GO:0005634">
    <property type="term" value="C:nucleus"/>
    <property type="evidence" value="ECO:0007669"/>
    <property type="project" value="UniProtKB-SubCell"/>
</dbReference>
<reference evidence="12" key="1">
    <citation type="submission" date="2020-11" db="EMBL/GenBank/DDBJ databases">
        <authorList>
            <person name="Tran Van P."/>
        </authorList>
    </citation>
    <scope>NUCLEOTIDE SEQUENCE</scope>
</reference>
<keyword evidence="6 8" id="KW-0539">Nucleus</keyword>
<dbReference type="OrthoDB" id="6359816at2759"/>
<protein>
    <recommendedName>
        <fullName evidence="14">Pipsqueak</fullName>
    </recommendedName>
</protein>
<feature type="region of interest" description="Disordered" evidence="9">
    <location>
        <begin position="1"/>
        <end position="22"/>
    </location>
</feature>
<feature type="domain" description="HTH psq-type" evidence="11">
    <location>
        <begin position="441"/>
        <end position="492"/>
    </location>
</feature>
<evidence type="ECO:0000259" key="10">
    <source>
        <dbReference type="PROSITE" id="PS50097"/>
    </source>
</evidence>
<dbReference type="Pfam" id="PF00651">
    <property type="entry name" value="BTB"/>
    <property type="match status" value="1"/>
</dbReference>
<feature type="DNA-binding region" description="H-T-H motif" evidence="8">
    <location>
        <begin position="468"/>
        <end position="488"/>
    </location>
</feature>
<accession>A0A7R9A4M3</accession>
<evidence type="ECO:0000256" key="3">
    <source>
        <dbReference type="ARBA" id="ARBA00022782"/>
    </source>
</evidence>
<feature type="region of interest" description="Disordered" evidence="9">
    <location>
        <begin position="160"/>
        <end position="180"/>
    </location>
</feature>
<evidence type="ECO:0000256" key="8">
    <source>
        <dbReference type="PROSITE-ProRule" id="PRU00320"/>
    </source>
</evidence>
<dbReference type="Pfam" id="PF05225">
    <property type="entry name" value="HTH_psq"/>
    <property type="match status" value="4"/>
</dbReference>
<dbReference type="InterPro" id="IPR011333">
    <property type="entry name" value="SKP1/BTB/POZ_sf"/>
</dbReference>
<dbReference type="SUPFAM" id="SSF54695">
    <property type="entry name" value="POZ domain"/>
    <property type="match status" value="1"/>
</dbReference>
<dbReference type="EMBL" id="LR899887">
    <property type="protein sequence ID" value="CAD7243124.1"/>
    <property type="molecule type" value="Genomic_DNA"/>
</dbReference>
<feature type="compositionally biased region" description="Polar residues" evidence="9">
    <location>
        <begin position="202"/>
        <end position="226"/>
    </location>
</feature>
<feature type="DNA-binding region" description="H-T-H motif" evidence="8">
    <location>
        <begin position="414"/>
        <end position="434"/>
    </location>
</feature>
<comment type="function">
    <text evidence="7">Putative transcription factor required for axon growth and guidance in the central and peripheral nervous systems. Repels CNS axons away from the midline by promoting the expression of the midline repellent sli and its receptor robo.</text>
</comment>
<feature type="region of interest" description="Disordered" evidence="9">
    <location>
        <begin position="199"/>
        <end position="283"/>
    </location>
</feature>
<dbReference type="PROSITE" id="PS50960">
    <property type="entry name" value="HTH_PSQ"/>
    <property type="match status" value="4"/>
</dbReference>
<dbReference type="GO" id="GO:0006357">
    <property type="term" value="P:regulation of transcription by RNA polymerase II"/>
    <property type="evidence" value="ECO:0007669"/>
    <property type="project" value="TreeGrafter"/>
</dbReference>